<dbReference type="RefSeq" id="WP_203909186.1">
    <property type="nucleotide sequence ID" value="NZ_BONY01000018.1"/>
</dbReference>
<dbReference type="SUPFAM" id="SSF52833">
    <property type="entry name" value="Thioredoxin-like"/>
    <property type="match status" value="1"/>
</dbReference>
<dbReference type="Proteomes" id="UP000612899">
    <property type="component" value="Unassembled WGS sequence"/>
</dbReference>
<accession>A0A8J3Q8V2</accession>
<gene>
    <name evidence="2" type="ORF">Rhe02_33990</name>
</gene>
<sequence>MSFTSAALILSWLAIAFLMLGFAALLQQVRALQAAILLPPGARAGLPESARALRPVTTNRRYVLTVDPGCTACADVIPEFRDLAARFAPTAEFALLAPSGEYAGSSGVDVLVDATAYRDLAPSWSPGIVVIDSDGKVLEAAPGGDLDPLKAALGADRSSTSTSTASEVSL</sequence>
<keyword evidence="3" id="KW-1185">Reference proteome</keyword>
<feature type="compositionally biased region" description="Low complexity" evidence="1">
    <location>
        <begin position="158"/>
        <end position="170"/>
    </location>
</feature>
<evidence type="ECO:0000313" key="3">
    <source>
        <dbReference type="Proteomes" id="UP000612899"/>
    </source>
</evidence>
<dbReference type="AlphaFoldDB" id="A0A8J3Q8V2"/>
<protein>
    <recommendedName>
        <fullName evidence="4">Thioredoxin domain-containing protein</fullName>
    </recommendedName>
</protein>
<organism evidence="2 3">
    <name type="scientific">Rhizocola hellebori</name>
    <dbReference type="NCBI Taxonomy" id="1392758"/>
    <lineage>
        <taxon>Bacteria</taxon>
        <taxon>Bacillati</taxon>
        <taxon>Actinomycetota</taxon>
        <taxon>Actinomycetes</taxon>
        <taxon>Micromonosporales</taxon>
        <taxon>Micromonosporaceae</taxon>
        <taxon>Rhizocola</taxon>
    </lineage>
</organism>
<evidence type="ECO:0008006" key="4">
    <source>
        <dbReference type="Google" id="ProtNLM"/>
    </source>
</evidence>
<dbReference type="InterPro" id="IPR036249">
    <property type="entry name" value="Thioredoxin-like_sf"/>
</dbReference>
<evidence type="ECO:0000313" key="2">
    <source>
        <dbReference type="EMBL" id="GIH05332.1"/>
    </source>
</evidence>
<reference evidence="2" key="1">
    <citation type="submission" date="2021-01" db="EMBL/GenBank/DDBJ databases">
        <title>Whole genome shotgun sequence of Rhizocola hellebori NBRC 109834.</title>
        <authorList>
            <person name="Komaki H."/>
            <person name="Tamura T."/>
        </authorList>
    </citation>
    <scope>NUCLEOTIDE SEQUENCE</scope>
    <source>
        <strain evidence="2">NBRC 109834</strain>
    </source>
</reference>
<name>A0A8J3Q8V2_9ACTN</name>
<dbReference type="EMBL" id="BONY01000018">
    <property type="protein sequence ID" value="GIH05332.1"/>
    <property type="molecule type" value="Genomic_DNA"/>
</dbReference>
<proteinExistence type="predicted"/>
<comment type="caution">
    <text evidence="2">The sequence shown here is derived from an EMBL/GenBank/DDBJ whole genome shotgun (WGS) entry which is preliminary data.</text>
</comment>
<feature type="region of interest" description="Disordered" evidence="1">
    <location>
        <begin position="149"/>
        <end position="170"/>
    </location>
</feature>
<evidence type="ECO:0000256" key="1">
    <source>
        <dbReference type="SAM" id="MobiDB-lite"/>
    </source>
</evidence>